<evidence type="ECO:0000313" key="4">
    <source>
        <dbReference type="Proteomes" id="UP001492380"/>
    </source>
</evidence>
<keyword evidence="2" id="KW-0472">Membrane</keyword>
<sequence length="302" mass="34100">MSSKILIYCFLVEKVYIIRGSRMPRLQDPLYLFNCFGMLLPYTVVVILNFVWRISYKNNDGMCIIGMEKKAMMPLIIFDVVVNVYLTSLFLLPLRQLYSYRERTNKTLRRMAIRTFFGSCATLTSSVTNLTILMVLTGEPGWICLMCCNADTHMSWSTSRPAPENPNATNGPRNGYGSWDGAKGTVQTQCEAVPMSPGEKSPHEMSCPEFRREKGNPARHTSSSSSSSSSEALLNPTAAPSLTILRKSASLVKSRWSWRPSCRRTWMRVTETKNEEGDDGGELERREELEVDGSEDGESERQ</sequence>
<accession>A0ABR1YVT7</accession>
<feature type="compositionally biased region" description="Polar residues" evidence="1">
    <location>
        <begin position="158"/>
        <end position="172"/>
    </location>
</feature>
<proteinExistence type="predicted"/>
<feature type="transmembrane region" description="Helical" evidence="2">
    <location>
        <begin position="30"/>
        <end position="52"/>
    </location>
</feature>
<evidence type="ECO:0000256" key="2">
    <source>
        <dbReference type="SAM" id="Phobius"/>
    </source>
</evidence>
<protein>
    <recommendedName>
        <fullName evidence="5">G-protein coupled receptors family 1 profile domain-containing protein</fullName>
    </recommendedName>
</protein>
<evidence type="ECO:0000256" key="1">
    <source>
        <dbReference type="SAM" id="MobiDB-lite"/>
    </source>
</evidence>
<keyword evidence="2" id="KW-0812">Transmembrane</keyword>
<organism evidence="3 4">
    <name type="scientific">Phyllosticta capitalensis</name>
    <dbReference type="NCBI Taxonomy" id="121624"/>
    <lineage>
        <taxon>Eukaryota</taxon>
        <taxon>Fungi</taxon>
        <taxon>Dikarya</taxon>
        <taxon>Ascomycota</taxon>
        <taxon>Pezizomycotina</taxon>
        <taxon>Dothideomycetes</taxon>
        <taxon>Dothideomycetes incertae sedis</taxon>
        <taxon>Botryosphaeriales</taxon>
        <taxon>Phyllostictaceae</taxon>
        <taxon>Phyllosticta</taxon>
    </lineage>
</organism>
<feature type="region of interest" description="Disordered" evidence="1">
    <location>
        <begin position="268"/>
        <end position="302"/>
    </location>
</feature>
<dbReference type="Proteomes" id="UP001492380">
    <property type="component" value="Unassembled WGS sequence"/>
</dbReference>
<feature type="transmembrane region" description="Helical" evidence="2">
    <location>
        <begin position="115"/>
        <end position="136"/>
    </location>
</feature>
<dbReference type="EMBL" id="JBBWRZ010000003">
    <property type="protein sequence ID" value="KAK8240309.1"/>
    <property type="molecule type" value="Genomic_DNA"/>
</dbReference>
<evidence type="ECO:0000313" key="3">
    <source>
        <dbReference type="EMBL" id="KAK8240309.1"/>
    </source>
</evidence>
<dbReference type="PANTHER" id="PTHR38848:SF3">
    <property type="entry name" value="G-PROTEIN COUPLED RECEPTORS FAMILY 3 PROFILE DOMAIN-CONTAINING PROTEIN"/>
    <property type="match status" value="1"/>
</dbReference>
<comment type="caution">
    <text evidence="3">The sequence shown here is derived from an EMBL/GenBank/DDBJ whole genome shotgun (WGS) entry which is preliminary data.</text>
</comment>
<keyword evidence="2" id="KW-1133">Transmembrane helix</keyword>
<dbReference type="PANTHER" id="PTHR38848">
    <property type="entry name" value="G-PROTEIN COUPLED RECEPTORS FAMILY 3 PROFILE DOMAIN-CONTAINING PROTEIN"/>
    <property type="match status" value="1"/>
</dbReference>
<feature type="compositionally biased region" description="Acidic residues" evidence="1">
    <location>
        <begin position="289"/>
        <end position="302"/>
    </location>
</feature>
<evidence type="ECO:0008006" key="5">
    <source>
        <dbReference type="Google" id="ProtNLM"/>
    </source>
</evidence>
<gene>
    <name evidence="3" type="ORF">HDK90DRAFT_502111</name>
</gene>
<name>A0ABR1YVT7_9PEZI</name>
<feature type="region of interest" description="Disordered" evidence="1">
    <location>
        <begin position="158"/>
        <end position="234"/>
    </location>
</feature>
<feature type="transmembrane region" description="Helical" evidence="2">
    <location>
        <begin position="72"/>
        <end position="94"/>
    </location>
</feature>
<reference evidence="3 4" key="1">
    <citation type="submission" date="2024-04" db="EMBL/GenBank/DDBJ databases">
        <title>Phyllosticta paracitricarpa is synonymous to the EU quarantine fungus P. citricarpa based on phylogenomic analyses.</title>
        <authorList>
            <consortium name="Lawrence Berkeley National Laboratory"/>
            <person name="Van Ingen-Buijs V.A."/>
            <person name="Van Westerhoven A.C."/>
            <person name="Haridas S."/>
            <person name="Skiadas P."/>
            <person name="Martin F."/>
            <person name="Groenewald J.Z."/>
            <person name="Crous P.W."/>
            <person name="Seidl M.F."/>
        </authorList>
    </citation>
    <scope>NUCLEOTIDE SEQUENCE [LARGE SCALE GENOMIC DNA]</scope>
    <source>
        <strain evidence="3 4">CBS 123374</strain>
    </source>
</reference>
<keyword evidence="4" id="KW-1185">Reference proteome</keyword>